<proteinExistence type="predicted"/>
<feature type="region of interest" description="Disordered" evidence="1">
    <location>
        <begin position="1"/>
        <end position="22"/>
    </location>
</feature>
<evidence type="ECO:0000256" key="1">
    <source>
        <dbReference type="SAM" id="MobiDB-lite"/>
    </source>
</evidence>
<dbReference type="EMBL" id="JAEHOE010000064">
    <property type="protein sequence ID" value="KAG2490243.1"/>
    <property type="molecule type" value="Genomic_DNA"/>
</dbReference>
<feature type="region of interest" description="Disordered" evidence="1">
    <location>
        <begin position="194"/>
        <end position="221"/>
    </location>
</feature>
<dbReference type="AlphaFoldDB" id="A0A836BWK6"/>
<accession>A0A836BWK6</accession>
<feature type="compositionally biased region" description="Gly residues" evidence="1">
    <location>
        <begin position="1"/>
        <end position="16"/>
    </location>
</feature>
<reference evidence="2" key="1">
    <citation type="journal article" date="2020" name="bioRxiv">
        <title>Comparative genomics of Chlamydomonas.</title>
        <authorList>
            <person name="Craig R.J."/>
            <person name="Hasan A.R."/>
            <person name="Ness R.W."/>
            <person name="Keightley P.D."/>
        </authorList>
    </citation>
    <scope>NUCLEOTIDE SEQUENCE</scope>
    <source>
        <strain evidence="2">CCAP 11/70</strain>
    </source>
</reference>
<name>A0A836BWK6_9CHLO</name>
<gene>
    <name evidence="2" type="ORF">HYH03_011367</name>
</gene>
<feature type="region of interest" description="Disordered" evidence="1">
    <location>
        <begin position="621"/>
        <end position="673"/>
    </location>
</feature>
<sequence>MPPKGYGGGTGGGGESALGSAARSGADAPYATAVATFLPAELISAFRELPRHMEALVPLPIQRGAQRVGARAVRRVRPSQVHALKGCLKGFAEALRGLPNDSPDHAASLAELLSQEPRAAAALLRTQAATLRPGQSVAIGVPGAEVHLLLKASPLPASAHGLSALRFVRAMLRAQPFHALSRQPAAAAAALEAGRSGGGAGSSGGDGGGGSSGAGSAGAGGEADGGTGSMFLADSVLSYSSSLLLGLDGVLGLGRELSADNFPPALAAEAAAERAACIEEFARGLAESGLLEHAARLMLQTRLVMHLRLTDCGERQTAVLVYGVGTLRVADRGPSYGLPAELQTAGLALLSRAEDGNRSLSPFALELLLRQLASGSTLPPPGPSASQELALRVGRVAVGTAGAASSSRPSAPLAMPVRMDQSETAVLAAGALSCGRLLLPLQRPSPRLEAQRAEWWRLAESAVAVSTFGLKVRTLWGLMTEPIMAMWPDGRLDLDALPRSAPPEVAAALGANMLHKIGCMVAHVDRSLNPYGAVCMTALLDACDATCPDGAGLALFLTPLLAYGDTGKGTKLVAELSTMERRLPAAADREPLRQAAGAFLRAVAEALGRCRGLGPDAEAAAGPVEAAEGSAEPAADGTASAGAGQLPDGEEPPPSPLQQLQRLLAPMGDTAAL</sequence>
<comment type="caution">
    <text evidence="2">The sequence shown here is derived from an EMBL/GenBank/DDBJ whole genome shotgun (WGS) entry which is preliminary data.</text>
</comment>
<organism evidence="2 3">
    <name type="scientific">Edaphochlamys debaryana</name>
    <dbReference type="NCBI Taxonomy" id="47281"/>
    <lineage>
        <taxon>Eukaryota</taxon>
        <taxon>Viridiplantae</taxon>
        <taxon>Chlorophyta</taxon>
        <taxon>core chlorophytes</taxon>
        <taxon>Chlorophyceae</taxon>
        <taxon>CS clade</taxon>
        <taxon>Chlamydomonadales</taxon>
        <taxon>Chlamydomonadales incertae sedis</taxon>
        <taxon>Edaphochlamys</taxon>
    </lineage>
</organism>
<evidence type="ECO:0000313" key="2">
    <source>
        <dbReference type="EMBL" id="KAG2490243.1"/>
    </source>
</evidence>
<feature type="compositionally biased region" description="Gly residues" evidence="1">
    <location>
        <begin position="195"/>
        <end position="221"/>
    </location>
</feature>
<dbReference type="Proteomes" id="UP000612055">
    <property type="component" value="Unassembled WGS sequence"/>
</dbReference>
<evidence type="ECO:0000313" key="3">
    <source>
        <dbReference type="Proteomes" id="UP000612055"/>
    </source>
</evidence>
<feature type="compositionally biased region" description="Low complexity" evidence="1">
    <location>
        <begin position="621"/>
        <end position="637"/>
    </location>
</feature>
<protein>
    <submittedName>
        <fullName evidence="2">Uncharacterized protein</fullName>
    </submittedName>
</protein>
<keyword evidence="3" id="KW-1185">Reference proteome</keyword>